<feature type="non-terminal residue" evidence="1">
    <location>
        <position position="1"/>
    </location>
</feature>
<evidence type="ECO:0000313" key="2">
    <source>
        <dbReference type="Proteomes" id="UP000485058"/>
    </source>
</evidence>
<protein>
    <submittedName>
        <fullName evidence="1">Uncharacterized protein</fullName>
    </submittedName>
</protein>
<keyword evidence="2" id="KW-1185">Reference proteome</keyword>
<dbReference type="Proteomes" id="UP000485058">
    <property type="component" value="Unassembled WGS sequence"/>
</dbReference>
<name>A0A699YPL1_HAELA</name>
<sequence length="542" mass="58657">QREQLEADIAEHAIYGKLADRLMFCFHQSQHSFRYRHDLRRWGLQLEPLKASVLDVLASRNVEWLLSWRSRDVALLSPDPAAGPFDPAMLSYALWTQHMKKANCTLQASVTKSYTAASLHQHGSVLLQPGLRWADEPAAEGHGGLVPDLNISSRRHREAVTRLLASKIGQQLDLEPLVELAAAETQSAHMTAALAAAQQSMFNQWAVGLARYTWHLPSLKDGQLRVQLDAAPLTCNPRCRMVGLSAREAVPKVVFAGPDTAAWVPLLRAQDHSLAKAANVATPGPSQKYTLIRLRDASPLTDLMRDALSQHQATLLVLGSLVLTHGSGAAGSNPATHSFTHFVLRSFALPLLLVTQHCNRPLMRYMAGLLTPQQKGSKGDKLVLTQVLNLKACKPQLVSSMRTVLDKFLALAESYSLRDVVIQHLEPPFDRALLSAIKAEAAQLLAVQMPRLAGPGPAGTGGSSATPFAGSSAGSHGLLPPQLLSVIRGATVPLLIYPDRHVEIGQDAWGHRHLVVNTSSLTNGSGAHIATTTTSRMGLAQV</sequence>
<reference evidence="1 2" key="1">
    <citation type="submission" date="2020-02" db="EMBL/GenBank/DDBJ databases">
        <title>Draft genome sequence of Haematococcus lacustris strain NIES-144.</title>
        <authorList>
            <person name="Morimoto D."/>
            <person name="Nakagawa S."/>
            <person name="Yoshida T."/>
            <person name="Sawayama S."/>
        </authorList>
    </citation>
    <scope>NUCLEOTIDE SEQUENCE [LARGE SCALE GENOMIC DNA]</scope>
    <source>
        <strain evidence="1 2">NIES-144</strain>
    </source>
</reference>
<comment type="caution">
    <text evidence="1">The sequence shown here is derived from an EMBL/GenBank/DDBJ whole genome shotgun (WGS) entry which is preliminary data.</text>
</comment>
<evidence type="ECO:0000313" key="1">
    <source>
        <dbReference type="EMBL" id="GFH11195.1"/>
    </source>
</evidence>
<dbReference type="EMBL" id="BLLF01000383">
    <property type="protein sequence ID" value="GFH11195.1"/>
    <property type="molecule type" value="Genomic_DNA"/>
</dbReference>
<gene>
    <name evidence="1" type="ORF">HaLaN_06659</name>
</gene>
<proteinExistence type="predicted"/>
<dbReference type="AlphaFoldDB" id="A0A699YPL1"/>
<organism evidence="1 2">
    <name type="scientific">Haematococcus lacustris</name>
    <name type="common">Green alga</name>
    <name type="synonym">Haematococcus pluvialis</name>
    <dbReference type="NCBI Taxonomy" id="44745"/>
    <lineage>
        <taxon>Eukaryota</taxon>
        <taxon>Viridiplantae</taxon>
        <taxon>Chlorophyta</taxon>
        <taxon>core chlorophytes</taxon>
        <taxon>Chlorophyceae</taxon>
        <taxon>CS clade</taxon>
        <taxon>Chlamydomonadales</taxon>
        <taxon>Haematococcaceae</taxon>
        <taxon>Haematococcus</taxon>
    </lineage>
</organism>
<accession>A0A699YPL1</accession>